<proteinExistence type="predicted"/>
<dbReference type="PANTHER" id="PTHR35038">
    <property type="entry name" value="DISSIMILATORY SULFITE REDUCTASE SIRA"/>
    <property type="match status" value="1"/>
</dbReference>
<evidence type="ECO:0000259" key="4">
    <source>
        <dbReference type="Pfam" id="PF22113"/>
    </source>
</evidence>
<dbReference type="SUPFAM" id="SSF48695">
    <property type="entry name" value="Multiheme cytochromes"/>
    <property type="match status" value="1"/>
</dbReference>
<evidence type="ECO:0000259" key="3">
    <source>
        <dbReference type="Pfam" id="PF22111"/>
    </source>
</evidence>
<dbReference type="NCBIfam" id="TIGR03507">
    <property type="entry name" value="decahem_SO1788"/>
    <property type="match status" value="1"/>
</dbReference>
<sequence length="675" mass="71369">MNVINNKYALFLAASAVSLALTGCGGDDGTDGNPGNPGGPAADVVNVLNLDVTKVTYQDGTPTIEVFATNEEDLPVVGLKDLEVKAVAQLLPQGYTSAGDSAQWQKIGSEKTFIDHKNGNYSFTIEVEGYNSELTQRYNVIASASTLQDGVTSVPRTELSEDFSGDGYQALYTKDIVSTETCASCHAAGEAIYHSYTSAETCASCHTQEWAEGRGKPEVAFTHLVHNVHNSAKGYKADKETGQFTKDAKTANALLQDNCQTCHVAPEDGSGELTEWGNWTRVPTMETCTSCHVDIDFKAGKGHSQQNDNSNCIACHNASWTEELHMGGFVEKKALIDQYGMKATLTADQADSSANISITFTDSEGTALDVTGLLAKIQRVESIINVGPNFPIMGYNASPGNGTAHVAIDLVKSGALAGGATIVDGKLVVNTGVLPFGQPGTDTDTAFTLIGLEVCSENAELIDCAEGVATTSMKAELAHGTLSGEAPSVRHTDSVNFAACESCHGTEWELHKEHHAGFVMTEQLGRINEAGEMIVGVDGCVACHTPDGTYAGGGNKGALEMKLHKTHSQGDYAVIPGMNCDQCHNDFNLDAFKLKGALATSVINQDQPDQESLYTTPIAATCGSCHSHSDSFKPHAEGQGAIIDGSYAAANDVAQLETCFYCHVPTPNDHTAVKM</sequence>
<organism evidence="5 6">
    <name type="scientific">Shewanella benthica KT99</name>
    <dbReference type="NCBI Taxonomy" id="314608"/>
    <lineage>
        <taxon>Bacteria</taxon>
        <taxon>Pseudomonadati</taxon>
        <taxon>Pseudomonadota</taxon>
        <taxon>Gammaproteobacteria</taxon>
        <taxon>Alteromonadales</taxon>
        <taxon>Shewanellaceae</taxon>
        <taxon>Shewanella</taxon>
    </lineage>
</organism>
<name>A9DGM1_9GAMM</name>
<dbReference type="Proteomes" id="UP000005839">
    <property type="component" value="Unassembled WGS sequence"/>
</dbReference>
<dbReference type="Gene3D" id="3.90.10.10">
    <property type="entry name" value="Cytochrome C3"/>
    <property type="match status" value="1"/>
</dbReference>
<evidence type="ECO:0000313" key="5">
    <source>
        <dbReference type="EMBL" id="EDP99305.1"/>
    </source>
</evidence>
<reference evidence="5 6" key="1">
    <citation type="submission" date="2007-10" db="EMBL/GenBank/DDBJ databases">
        <authorList>
            <person name="Yayanos A."/>
            <person name="Ferriera S."/>
            <person name="Johnson J."/>
            <person name="Kravitz S."/>
            <person name="Halpern A."/>
            <person name="Remington K."/>
            <person name="Beeson K."/>
            <person name="Tran B."/>
            <person name="Rogers Y.-H."/>
            <person name="Friedman R."/>
            <person name="Venter J.C."/>
        </authorList>
    </citation>
    <scope>NUCLEOTIDE SEQUENCE [LARGE SCALE GENOMIC DNA]</scope>
    <source>
        <strain evidence="5 6">KT99</strain>
    </source>
</reference>
<accession>A9DGM1</accession>
<keyword evidence="6" id="KW-1185">Reference proteome</keyword>
<dbReference type="EMBL" id="ABIC01000044">
    <property type="protein sequence ID" value="EDP99305.1"/>
    <property type="molecule type" value="Genomic_DNA"/>
</dbReference>
<feature type="chain" id="PRO_5002737463" evidence="2">
    <location>
        <begin position="21"/>
        <end position="675"/>
    </location>
</feature>
<evidence type="ECO:0000313" key="6">
    <source>
        <dbReference type="Proteomes" id="UP000005839"/>
    </source>
</evidence>
<dbReference type="InterPro" id="IPR036280">
    <property type="entry name" value="Multihaem_cyt_sf"/>
</dbReference>
<dbReference type="InterPro" id="IPR054334">
    <property type="entry name" value="MtrC-MtrF_dom_I"/>
</dbReference>
<feature type="domain" description="Outer membrane cytochrome MtrC/MtrF-like" evidence="4">
    <location>
        <begin position="495"/>
        <end position="666"/>
    </location>
</feature>
<dbReference type="AlphaFoldDB" id="A9DGM1"/>
<dbReference type="Pfam" id="PF22111">
    <property type="entry name" value="MtrC-MtrF_N"/>
    <property type="match status" value="1"/>
</dbReference>
<dbReference type="GO" id="GO:0016491">
    <property type="term" value="F:oxidoreductase activity"/>
    <property type="evidence" value="ECO:0007669"/>
    <property type="project" value="TreeGrafter"/>
</dbReference>
<gene>
    <name evidence="5" type="ORF">KT99_05767</name>
</gene>
<evidence type="ECO:0000256" key="1">
    <source>
        <dbReference type="ARBA" id="ARBA00022729"/>
    </source>
</evidence>
<dbReference type="PANTHER" id="PTHR35038:SF6">
    <property type="entry name" value="SURFACE LOCALIZED DECAHEME CYTOCHROME C LIPOPROTEIN"/>
    <property type="match status" value="1"/>
</dbReference>
<feature type="domain" description="Decaheme cytochrome c component MtrC/MtrF" evidence="3">
    <location>
        <begin position="57"/>
        <end position="167"/>
    </location>
</feature>
<comment type="caution">
    <text evidence="5">The sequence shown here is derived from an EMBL/GenBank/DDBJ whole genome shotgun (WGS) entry which is preliminary data.</text>
</comment>
<dbReference type="Pfam" id="PF22113">
    <property type="entry name" value="Mtrc-MtrF_II-IV_dom"/>
    <property type="match status" value="2"/>
</dbReference>
<keyword evidence="1 2" id="KW-0732">Signal</keyword>
<dbReference type="STRING" id="314608.KT99_05767"/>
<protein>
    <submittedName>
        <fullName evidence="5">Decaheme cytochrome c</fullName>
    </submittedName>
</protein>
<dbReference type="InterPro" id="IPR054337">
    <property type="entry name" value="Mtrc-MtrF-like_dom_II/IV"/>
</dbReference>
<dbReference type="Gene3D" id="1.10.720.180">
    <property type="match status" value="1"/>
</dbReference>
<feature type="signal peptide" evidence="2">
    <location>
        <begin position="1"/>
        <end position="20"/>
    </location>
</feature>
<dbReference type="InterPro" id="IPR020014">
    <property type="entry name" value="Decahaem_cyt-c_OmcA/MtrC"/>
</dbReference>
<dbReference type="PROSITE" id="PS51257">
    <property type="entry name" value="PROKAR_LIPOPROTEIN"/>
    <property type="match status" value="1"/>
</dbReference>
<evidence type="ECO:0000256" key="2">
    <source>
        <dbReference type="SAM" id="SignalP"/>
    </source>
</evidence>
<dbReference type="InterPro" id="IPR051829">
    <property type="entry name" value="Multiheme_Cytochr_ET"/>
</dbReference>
<feature type="domain" description="Outer membrane cytochrome MtrC/MtrF-like" evidence="4">
    <location>
        <begin position="174"/>
        <end position="325"/>
    </location>
</feature>